<accession>A0AAN6NP93</accession>
<organism evidence="1 2">
    <name type="scientific">Pseudoneurospora amorphoporcata</name>
    <dbReference type="NCBI Taxonomy" id="241081"/>
    <lineage>
        <taxon>Eukaryota</taxon>
        <taxon>Fungi</taxon>
        <taxon>Dikarya</taxon>
        <taxon>Ascomycota</taxon>
        <taxon>Pezizomycotina</taxon>
        <taxon>Sordariomycetes</taxon>
        <taxon>Sordariomycetidae</taxon>
        <taxon>Sordariales</taxon>
        <taxon>Sordariaceae</taxon>
        <taxon>Pseudoneurospora</taxon>
    </lineage>
</organism>
<gene>
    <name evidence="1" type="ORF">QBC32DRAFT_318551</name>
</gene>
<reference evidence="1" key="1">
    <citation type="journal article" date="2023" name="Mol. Phylogenet. Evol.">
        <title>Genome-scale phylogeny and comparative genomics of the fungal order Sordariales.</title>
        <authorList>
            <person name="Hensen N."/>
            <person name="Bonometti L."/>
            <person name="Westerberg I."/>
            <person name="Brannstrom I.O."/>
            <person name="Guillou S."/>
            <person name="Cros-Aarteil S."/>
            <person name="Calhoun S."/>
            <person name="Haridas S."/>
            <person name="Kuo A."/>
            <person name="Mondo S."/>
            <person name="Pangilinan J."/>
            <person name="Riley R."/>
            <person name="LaButti K."/>
            <person name="Andreopoulos B."/>
            <person name="Lipzen A."/>
            <person name="Chen C."/>
            <person name="Yan M."/>
            <person name="Daum C."/>
            <person name="Ng V."/>
            <person name="Clum A."/>
            <person name="Steindorff A."/>
            <person name="Ohm R.A."/>
            <person name="Martin F."/>
            <person name="Silar P."/>
            <person name="Natvig D.O."/>
            <person name="Lalanne C."/>
            <person name="Gautier V."/>
            <person name="Ament-Velasquez S.L."/>
            <person name="Kruys A."/>
            <person name="Hutchinson M.I."/>
            <person name="Powell A.J."/>
            <person name="Barry K."/>
            <person name="Miller A.N."/>
            <person name="Grigoriev I.V."/>
            <person name="Debuchy R."/>
            <person name="Gladieux P."/>
            <person name="Hiltunen Thoren M."/>
            <person name="Johannesson H."/>
        </authorList>
    </citation>
    <scope>NUCLEOTIDE SEQUENCE</scope>
    <source>
        <strain evidence="1">CBS 626.80</strain>
    </source>
</reference>
<proteinExistence type="predicted"/>
<evidence type="ECO:0000313" key="2">
    <source>
        <dbReference type="Proteomes" id="UP001303222"/>
    </source>
</evidence>
<dbReference type="Proteomes" id="UP001303222">
    <property type="component" value="Unassembled WGS sequence"/>
</dbReference>
<dbReference type="EMBL" id="MU859322">
    <property type="protein sequence ID" value="KAK3947693.1"/>
    <property type="molecule type" value="Genomic_DNA"/>
</dbReference>
<keyword evidence="2" id="KW-1185">Reference proteome</keyword>
<comment type="caution">
    <text evidence="1">The sequence shown here is derived from an EMBL/GenBank/DDBJ whole genome shotgun (WGS) entry which is preliminary data.</text>
</comment>
<evidence type="ECO:0000313" key="1">
    <source>
        <dbReference type="EMBL" id="KAK3947693.1"/>
    </source>
</evidence>
<dbReference type="AlphaFoldDB" id="A0AAN6NP93"/>
<feature type="non-terminal residue" evidence="1">
    <location>
        <position position="127"/>
    </location>
</feature>
<protein>
    <submittedName>
        <fullName evidence="1">Uncharacterized protein</fullName>
    </submittedName>
</protein>
<sequence length="127" mass="14439">MVRSLVGLLPNDAPWGELSKEILQEQCAVRDLATTGDTHELYHRLLAYKDDNISDRRRSPWLLRLRRPADYEKHCKEAESVTLQIVRIEDMGGSGRYLNKHFTITNEEGALFTLSLSKEPACTCHAG</sequence>
<reference evidence="1" key="2">
    <citation type="submission" date="2023-06" db="EMBL/GenBank/DDBJ databases">
        <authorList>
            <consortium name="Lawrence Berkeley National Laboratory"/>
            <person name="Mondo S.J."/>
            <person name="Hensen N."/>
            <person name="Bonometti L."/>
            <person name="Westerberg I."/>
            <person name="Brannstrom I.O."/>
            <person name="Guillou S."/>
            <person name="Cros-Aarteil S."/>
            <person name="Calhoun S."/>
            <person name="Haridas S."/>
            <person name="Kuo A."/>
            <person name="Pangilinan J."/>
            <person name="Riley R."/>
            <person name="Labutti K."/>
            <person name="Andreopoulos B."/>
            <person name="Lipzen A."/>
            <person name="Chen C."/>
            <person name="Yanf M."/>
            <person name="Daum C."/>
            <person name="Ng V."/>
            <person name="Clum A."/>
            <person name="Steindorff A."/>
            <person name="Ohm R."/>
            <person name="Martin F."/>
            <person name="Silar P."/>
            <person name="Natvig D."/>
            <person name="Lalanne C."/>
            <person name="Gautier V."/>
            <person name="Ament-Velasquez S.L."/>
            <person name="Kruys A."/>
            <person name="Hutchinson M.I."/>
            <person name="Powell A.J."/>
            <person name="Barry K."/>
            <person name="Miller A.N."/>
            <person name="Grigoriev I.V."/>
            <person name="Debuchy R."/>
            <person name="Gladieux P."/>
            <person name="Thoren M.H."/>
            <person name="Johannesson H."/>
        </authorList>
    </citation>
    <scope>NUCLEOTIDE SEQUENCE</scope>
    <source>
        <strain evidence="1">CBS 626.80</strain>
    </source>
</reference>
<name>A0AAN6NP93_9PEZI</name>